<gene>
    <name evidence="3" type="ORF">OH76DRAFT_1353074</name>
</gene>
<keyword evidence="4" id="KW-1185">Reference proteome</keyword>
<dbReference type="AlphaFoldDB" id="A0A371D6F8"/>
<feature type="region of interest" description="Disordered" evidence="2">
    <location>
        <begin position="614"/>
        <end position="637"/>
    </location>
</feature>
<evidence type="ECO:0000256" key="2">
    <source>
        <dbReference type="SAM" id="MobiDB-lite"/>
    </source>
</evidence>
<dbReference type="GO" id="GO:0007165">
    <property type="term" value="P:signal transduction"/>
    <property type="evidence" value="ECO:0007669"/>
    <property type="project" value="TreeGrafter"/>
</dbReference>
<comment type="similarity">
    <text evidence="1">Belongs to the TCP11 family.</text>
</comment>
<feature type="region of interest" description="Disordered" evidence="2">
    <location>
        <begin position="1"/>
        <end position="56"/>
    </location>
</feature>
<evidence type="ECO:0000313" key="3">
    <source>
        <dbReference type="EMBL" id="RDX48109.1"/>
    </source>
</evidence>
<accession>A0A371D6F8</accession>
<evidence type="ECO:0000313" key="4">
    <source>
        <dbReference type="Proteomes" id="UP000256964"/>
    </source>
</evidence>
<dbReference type="PANTHER" id="PTHR12832">
    <property type="entry name" value="TESTIS-SPECIFIC PROTEIN PBS13 T-COMPLEX 11"/>
    <property type="match status" value="1"/>
</dbReference>
<dbReference type="Pfam" id="PF05794">
    <property type="entry name" value="Tcp11"/>
    <property type="match status" value="1"/>
</dbReference>
<proteinExistence type="inferred from homology"/>
<dbReference type="EMBL" id="KZ857414">
    <property type="protein sequence ID" value="RDX48109.1"/>
    <property type="molecule type" value="Genomic_DNA"/>
</dbReference>
<dbReference type="OrthoDB" id="276323at2759"/>
<feature type="compositionally biased region" description="Basic and acidic residues" evidence="2">
    <location>
        <begin position="28"/>
        <end position="40"/>
    </location>
</feature>
<sequence>MLAAEGFWEPSKEDEDSLRALQQHLGLAKRDSHDLEDSQRPHTPHTPHSVGSISPGALYPGGKDISIVQPPPLSAPLPVSTLGHTVLPIELVQTLNHTFFLHILATDPERVLPPGKSLLSMMSGPRTNSQAHEGELPKLEDRVKDVVHRAFWNEVLESLSDPSPATQLTRLQSLYGDLHAALKPLLPQSHHVLTTLSSPLSPTSAPLRSAIVHLREILVALRERCSPARDAQIDNLIRAVDEPNQLASTKQLATLVCDTTRAVLELTEAMKEDLSQFVLGSMDEKDLKVMVTQQAMLREKALILRLWPPSRLEPAWKTWINELDTSLFPIADSIQPPYRRWTLRLAQALGAGAPVSCPLPTIHIPGAEHEARSDGVQPGAIAKPLNALPPPFFVTCPALLVAQNYLQALVITASLRSLVRLPARSHTSSAAQGEDGPASFTERIWTLLKASVEEQPGAEDTKVVNLADEVVHVRRACADDAHPCGPEEEQRLRAAVDRTLQPRDPVFLLLQKRLVQGLAVWLVSAPPHSDGNSRPTTPIHMQTGRGRPGNPPRLHLGLENPKSVFVGWERERGRPPAIKGFEDEVLVREVGETFRKVGAVVDWMDRVWQDLIETGEIGGPSEPPSKGETGASGTARA</sequence>
<organism evidence="3 4">
    <name type="scientific">Lentinus brumalis</name>
    <dbReference type="NCBI Taxonomy" id="2498619"/>
    <lineage>
        <taxon>Eukaryota</taxon>
        <taxon>Fungi</taxon>
        <taxon>Dikarya</taxon>
        <taxon>Basidiomycota</taxon>
        <taxon>Agaricomycotina</taxon>
        <taxon>Agaricomycetes</taxon>
        <taxon>Polyporales</taxon>
        <taxon>Polyporaceae</taxon>
        <taxon>Lentinus</taxon>
    </lineage>
</organism>
<feature type="region of interest" description="Disordered" evidence="2">
    <location>
        <begin position="527"/>
        <end position="555"/>
    </location>
</feature>
<dbReference type="Proteomes" id="UP000256964">
    <property type="component" value="Unassembled WGS sequence"/>
</dbReference>
<feature type="compositionally biased region" description="Polar residues" evidence="2">
    <location>
        <begin position="530"/>
        <end position="540"/>
    </location>
</feature>
<protein>
    <submittedName>
        <fullName evidence="3">Uncharacterized protein</fullName>
    </submittedName>
</protein>
<dbReference type="InterPro" id="IPR008862">
    <property type="entry name" value="Tcp11"/>
</dbReference>
<dbReference type="PANTHER" id="PTHR12832:SF11">
    <property type="entry name" value="LD23868P"/>
    <property type="match status" value="1"/>
</dbReference>
<name>A0A371D6F8_9APHY</name>
<evidence type="ECO:0000256" key="1">
    <source>
        <dbReference type="ARBA" id="ARBA00010954"/>
    </source>
</evidence>
<reference evidence="3 4" key="1">
    <citation type="journal article" date="2018" name="Biotechnol. Biofuels">
        <title>Integrative visual omics of the white-rot fungus Polyporus brumalis exposes the biotechnological potential of its oxidative enzymes for delignifying raw plant biomass.</title>
        <authorList>
            <person name="Miyauchi S."/>
            <person name="Rancon A."/>
            <person name="Drula E."/>
            <person name="Hage H."/>
            <person name="Chaduli D."/>
            <person name="Favel A."/>
            <person name="Grisel S."/>
            <person name="Henrissat B."/>
            <person name="Herpoel-Gimbert I."/>
            <person name="Ruiz-Duenas F.J."/>
            <person name="Chevret D."/>
            <person name="Hainaut M."/>
            <person name="Lin J."/>
            <person name="Wang M."/>
            <person name="Pangilinan J."/>
            <person name="Lipzen A."/>
            <person name="Lesage-Meessen L."/>
            <person name="Navarro D."/>
            <person name="Riley R."/>
            <person name="Grigoriev I.V."/>
            <person name="Zhou S."/>
            <person name="Raouche S."/>
            <person name="Rosso M.N."/>
        </authorList>
    </citation>
    <scope>NUCLEOTIDE SEQUENCE [LARGE SCALE GENOMIC DNA]</scope>
    <source>
        <strain evidence="3 4">BRFM 1820</strain>
    </source>
</reference>